<dbReference type="InterPro" id="IPR052751">
    <property type="entry name" value="Plant_MAPKKK"/>
</dbReference>
<dbReference type="GO" id="GO:0005524">
    <property type="term" value="F:ATP binding"/>
    <property type="evidence" value="ECO:0007669"/>
    <property type="project" value="InterPro"/>
</dbReference>
<dbReference type="InterPro" id="IPR008271">
    <property type="entry name" value="Ser/Thr_kinase_AS"/>
</dbReference>
<dbReference type="PROSITE" id="PS00108">
    <property type="entry name" value="PROTEIN_KINASE_ST"/>
    <property type="match status" value="1"/>
</dbReference>
<dbReference type="OrthoDB" id="5105315at2759"/>
<accession>A0A9P9FZE7</accession>
<keyword evidence="2" id="KW-0418">Kinase</keyword>
<dbReference type="SUPFAM" id="SSF56112">
    <property type="entry name" value="Protein kinase-like (PK-like)"/>
    <property type="match status" value="1"/>
</dbReference>
<dbReference type="InterPro" id="IPR011009">
    <property type="entry name" value="Kinase-like_dom_sf"/>
</dbReference>
<dbReference type="PROSITE" id="PS50011">
    <property type="entry name" value="PROTEIN_KINASE_DOM"/>
    <property type="match status" value="1"/>
</dbReference>
<dbReference type="GO" id="GO:0007165">
    <property type="term" value="P:signal transduction"/>
    <property type="evidence" value="ECO:0007669"/>
    <property type="project" value="TreeGrafter"/>
</dbReference>
<feature type="non-terminal residue" evidence="2">
    <location>
        <position position="129"/>
    </location>
</feature>
<dbReference type="PANTHER" id="PTHR48011">
    <property type="entry name" value="CCR4-NOT TRANSCRIPTIONAL COMPLEX SUBUNIT CAF120-RELATED"/>
    <property type="match status" value="1"/>
</dbReference>
<keyword evidence="3" id="KW-1185">Reference proteome</keyword>
<evidence type="ECO:0000313" key="3">
    <source>
        <dbReference type="Proteomes" id="UP000736672"/>
    </source>
</evidence>
<dbReference type="AlphaFoldDB" id="A0A9P9FZE7"/>
<dbReference type="Proteomes" id="UP000736672">
    <property type="component" value="Unassembled WGS sequence"/>
</dbReference>
<name>A0A9P9FZE7_FUSSL</name>
<sequence length="129" mass="14161">LVLEYADCGTLASFVRSGRTANLKTKASLYRDVLKGLAVLHEVGVVHGDVKCENVLVFQQDDGSFKAKLIDFGFSVLLAEHEPGACIRVGGTQPFTPPEATHLLEREALIYTDYFCFGMLVWQVLLDGV</sequence>
<dbReference type="PANTHER" id="PTHR48011:SF4">
    <property type="entry name" value="MITOGEN-ACTIVATED PROTEIN KINASE KINASE KINASE 19"/>
    <property type="match status" value="1"/>
</dbReference>
<gene>
    <name evidence="2" type="ORF">B0J15DRAFT_577541</name>
</gene>
<dbReference type="Pfam" id="PF00069">
    <property type="entry name" value="Pkinase"/>
    <property type="match status" value="1"/>
</dbReference>
<evidence type="ECO:0000313" key="2">
    <source>
        <dbReference type="EMBL" id="KAH7227279.1"/>
    </source>
</evidence>
<organism evidence="2 3">
    <name type="scientific">Fusarium solani</name>
    <name type="common">Filamentous fungus</name>
    <dbReference type="NCBI Taxonomy" id="169388"/>
    <lineage>
        <taxon>Eukaryota</taxon>
        <taxon>Fungi</taxon>
        <taxon>Dikarya</taxon>
        <taxon>Ascomycota</taxon>
        <taxon>Pezizomycotina</taxon>
        <taxon>Sordariomycetes</taxon>
        <taxon>Hypocreomycetidae</taxon>
        <taxon>Hypocreales</taxon>
        <taxon>Nectriaceae</taxon>
        <taxon>Fusarium</taxon>
        <taxon>Fusarium solani species complex</taxon>
    </lineage>
</organism>
<dbReference type="InterPro" id="IPR000719">
    <property type="entry name" value="Prot_kinase_dom"/>
</dbReference>
<dbReference type="Gene3D" id="1.10.510.10">
    <property type="entry name" value="Transferase(Phosphotransferase) domain 1"/>
    <property type="match status" value="1"/>
</dbReference>
<dbReference type="EMBL" id="JAGTJS010000046">
    <property type="protein sequence ID" value="KAH7227279.1"/>
    <property type="molecule type" value="Genomic_DNA"/>
</dbReference>
<comment type="caution">
    <text evidence="2">The sequence shown here is derived from an EMBL/GenBank/DDBJ whole genome shotgun (WGS) entry which is preliminary data.</text>
</comment>
<feature type="non-terminal residue" evidence="2">
    <location>
        <position position="1"/>
    </location>
</feature>
<feature type="domain" description="Protein kinase" evidence="1">
    <location>
        <begin position="1"/>
        <end position="129"/>
    </location>
</feature>
<keyword evidence="2" id="KW-0808">Transferase</keyword>
<dbReference type="GO" id="GO:0004672">
    <property type="term" value="F:protein kinase activity"/>
    <property type="evidence" value="ECO:0007669"/>
    <property type="project" value="InterPro"/>
</dbReference>
<proteinExistence type="predicted"/>
<evidence type="ECO:0000259" key="1">
    <source>
        <dbReference type="PROSITE" id="PS50011"/>
    </source>
</evidence>
<reference evidence="2" key="1">
    <citation type="journal article" date="2021" name="Nat. Commun.">
        <title>Genetic determinants of endophytism in the Arabidopsis root mycobiome.</title>
        <authorList>
            <person name="Mesny F."/>
            <person name="Miyauchi S."/>
            <person name="Thiergart T."/>
            <person name="Pickel B."/>
            <person name="Atanasova L."/>
            <person name="Karlsson M."/>
            <person name="Huettel B."/>
            <person name="Barry K.W."/>
            <person name="Haridas S."/>
            <person name="Chen C."/>
            <person name="Bauer D."/>
            <person name="Andreopoulos W."/>
            <person name="Pangilinan J."/>
            <person name="LaButti K."/>
            <person name="Riley R."/>
            <person name="Lipzen A."/>
            <person name="Clum A."/>
            <person name="Drula E."/>
            <person name="Henrissat B."/>
            <person name="Kohler A."/>
            <person name="Grigoriev I.V."/>
            <person name="Martin F.M."/>
            <person name="Hacquard S."/>
        </authorList>
    </citation>
    <scope>NUCLEOTIDE SEQUENCE</scope>
    <source>
        <strain evidence="2">FSSC 5 MPI-SDFR-AT-0091</strain>
    </source>
</reference>
<protein>
    <submittedName>
        <fullName evidence="2">Kinase-like domain-containing protein</fullName>
    </submittedName>
</protein>